<name>A0A6V8P8M9_9ACTN</name>
<protein>
    <submittedName>
        <fullName evidence="1">Uncharacterized protein</fullName>
    </submittedName>
</protein>
<dbReference type="EMBL" id="BLRY01000555">
    <property type="protein sequence ID" value="GFP28989.1"/>
    <property type="molecule type" value="Genomic_DNA"/>
</dbReference>
<keyword evidence="2" id="KW-1185">Reference proteome</keyword>
<comment type="caution">
    <text evidence="1">The sequence shown here is derived from an EMBL/GenBank/DDBJ whole genome shotgun (WGS) entry which is preliminary data.</text>
</comment>
<organism evidence="1 2">
    <name type="scientific">Candidatus Hakubella thermalkaliphila</name>
    <dbReference type="NCBI Taxonomy" id="2754717"/>
    <lineage>
        <taxon>Bacteria</taxon>
        <taxon>Bacillati</taxon>
        <taxon>Actinomycetota</taxon>
        <taxon>Actinomycetota incertae sedis</taxon>
        <taxon>Candidatus Hakubellales</taxon>
        <taxon>Candidatus Hakubellaceae</taxon>
        <taxon>Candidatus Hakubella</taxon>
    </lineage>
</organism>
<evidence type="ECO:0000313" key="1">
    <source>
        <dbReference type="EMBL" id="GFP28989.1"/>
    </source>
</evidence>
<reference evidence="1 2" key="1">
    <citation type="journal article" date="2020" name="Front. Microbiol.">
        <title>Single-cell genomics of novel Actinobacteria with the Wood-Ljungdahl pathway discovered in a serpentinizing system.</title>
        <authorList>
            <person name="Merino N."/>
            <person name="Kawai M."/>
            <person name="Boyd E.S."/>
            <person name="Colman D.R."/>
            <person name="McGlynn S.E."/>
            <person name="Nealson K.H."/>
            <person name="Kurokawa K."/>
            <person name="Hongoh Y."/>
        </authorList>
    </citation>
    <scope>NUCLEOTIDE SEQUENCE [LARGE SCALE GENOMIC DNA]</scope>
    <source>
        <strain evidence="1 2">S33</strain>
    </source>
</reference>
<accession>A0A6V8P8M9</accession>
<gene>
    <name evidence="1" type="ORF">HKBW3S33_02405</name>
</gene>
<sequence length="53" mass="6130">MFKYLANKKYWRNFQGEILALPTRTILFVAAVLLLFLPLATTDAYLLRIITLA</sequence>
<feature type="non-terminal residue" evidence="1">
    <location>
        <position position="53"/>
    </location>
</feature>
<proteinExistence type="predicted"/>
<dbReference type="AlphaFoldDB" id="A0A6V8P8M9"/>
<dbReference type="Proteomes" id="UP000591948">
    <property type="component" value="Unassembled WGS sequence"/>
</dbReference>
<evidence type="ECO:0000313" key="2">
    <source>
        <dbReference type="Proteomes" id="UP000591948"/>
    </source>
</evidence>